<evidence type="ECO:0000313" key="4">
    <source>
        <dbReference type="EMBL" id="MFC4314160.1"/>
    </source>
</evidence>
<dbReference type="PANTHER" id="PTHR30203:SF33">
    <property type="entry name" value="BLR4455 PROTEIN"/>
    <property type="match status" value="1"/>
</dbReference>
<organism evidence="4 5">
    <name type="scientific">Steroidobacter flavus</name>
    <dbReference type="NCBI Taxonomy" id="1842136"/>
    <lineage>
        <taxon>Bacteria</taxon>
        <taxon>Pseudomonadati</taxon>
        <taxon>Pseudomonadota</taxon>
        <taxon>Gammaproteobacteria</taxon>
        <taxon>Steroidobacterales</taxon>
        <taxon>Steroidobacteraceae</taxon>
        <taxon>Steroidobacter</taxon>
    </lineage>
</organism>
<comment type="caution">
    <text evidence="4">The sequence shown here is derived from an EMBL/GenBank/DDBJ whole genome shotgun (WGS) entry which is preliminary data.</text>
</comment>
<evidence type="ECO:0000313" key="5">
    <source>
        <dbReference type="Proteomes" id="UP001595904"/>
    </source>
</evidence>
<dbReference type="PROSITE" id="PS51257">
    <property type="entry name" value="PROKAR_LIPOPROTEIN"/>
    <property type="match status" value="1"/>
</dbReference>
<accession>A0ABV8T4W7</accession>
<evidence type="ECO:0000256" key="2">
    <source>
        <dbReference type="RuleBase" id="RU362097"/>
    </source>
</evidence>
<sequence length="468" mass="50876">MRRTIIAIAIASLLSACAQMPERNVPSDVPGMLPDRFTNVVATPDTGTSPTWWQAFDDPKLAALVEQGLRYNSDLIVAAERLREARATVRAVRSAQLPEVSAFVGGTRQRTLVTGLPDSAIVETGEYGVQVGYEVDLWGRLASQTAAERQRYLAQGYTLASLRLTIAAELVRGYLQAQSLSEARTVLEENVQVLDDQLRLSRRRYDVGAISELDLQRFRSELEDSRAQLAETTQQLRAVQRALLLLTGQLPTDERVAGINIESEERPPAVLPSVPTGLPSTLLNRRPDLRAAEANLAAAGADLSAARRAWLPTIAITGSAGEVSTNLSDLFKDGGNVWSVAANVTQAIFDGGRRNAAIEISEARRDQLAESYRATVRQAFGEVLDALDARTAADAVYRARSEQSDALRTALRLAQRRYDEGYSDYLGVLDARRSLLQSRLAVAEARRNGGAAYVDLVLAVGGGWSEST</sequence>
<feature type="signal peptide" evidence="2">
    <location>
        <begin position="1"/>
        <end position="18"/>
    </location>
</feature>
<dbReference type="InterPro" id="IPR010131">
    <property type="entry name" value="MdtP/NodT-like"/>
</dbReference>
<protein>
    <submittedName>
        <fullName evidence="4">Efflux transporter outer membrane subunit</fullName>
    </submittedName>
</protein>
<gene>
    <name evidence="4" type="ORF">ACFPN2_34115</name>
</gene>
<evidence type="ECO:0000256" key="3">
    <source>
        <dbReference type="SAM" id="Coils"/>
    </source>
</evidence>
<keyword evidence="3" id="KW-0175">Coiled coil</keyword>
<proteinExistence type="inferred from homology"/>
<keyword evidence="2" id="KW-0564">Palmitate</keyword>
<dbReference type="Proteomes" id="UP001595904">
    <property type="component" value="Unassembled WGS sequence"/>
</dbReference>
<keyword evidence="2" id="KW-0449">Lipoprotein</keyword>
<name>A0ABV8T4W7_9GAMM</name>
<keyword evidence="2" id="KW-0812">Transmembrane</keyword>
<dbReference type="RefSeq" id="WP_380605112.1">
    <property type="nucleotide sequence ID" value="NZ_JBHSDU010000015.1"/>
</dbReference>
<keyword evidence="2" id="KW-0732">Signal</keyword>
<dbReference type="InterPro" id="IPR003423">
    <property type="entry name" value="OMP_efflux"/>
</dbReference>
<dbReference type="SUPFAM" id="SSF56954">
    <property type="entry name" value="Outer membrane efflux proteins (OEP)"/>
    <property type="match status" value="1"/>
</dbReference>
<dbReference type="NCBIfam" id="TIGR01845">
    <property type="entry name" value="outer_NodT"/>
    <property type="match status" value="1"/>
</dbReference>
<keyword evidence="2" id="KW-1134">Transmembrane beta strand</keyword>
<evidence type="ECO:0000256" key="1">
    <source>
        <dbReference type="ARBA" id="ARBA00007613"/>
    </source>
</evidence>
<dbReference type="Gene3D" id="2.20.200.10">
    <property type="entry name" value="Outer membrane efflux proteins (OEP)"/>
    <property type="match status" value="1"/>
</dbReference>
<keyword evidence="2" id="KW-0472">Membrane</keyword>
<keyword evidence="5" id="KW-1185">Reference proteome</keyword>
<feature type="coiled-coil region" evidence="3">
    <location>
        <begin position="177"/>
        <end position="242"/>
    </location>
</feature>
<dbReference type="PANTHER" id="PTHR30203">
    <property type="entry name" value="OUTER MEMBRANE CATION EFFLUX PROTEIN"/>
    <property type="match status" value="1"/>
</dbReference>
<reference evidence="5" key="1">
    <citation type="journal article" date="2019" name="Int. J. Syst. Evol. Microbiol.">
        <title>The Global Catalogue of Microorganisms (GCM) 10K type strain sequencing project: providing services to taxonomists for standard genome sequencing and annotation.</title>
        <authorList>
            <consortium name="The Broad Institute Genomics Platform"/>
            <consortium name="The Broad Institute Genome Sequencing Center for Infectious Disease"/>
            <person name="Wu L."/>
            <person name="Ma J."/>
        </authorList>
    </citation>
    <scope>NUCLEOTIDE SEQUENCE [LARGE SCALE GENOMIC DNA]</scope>
    <source>
        <strain evidence="5">CGMCC 1.10759</strain>
    </source>
</reference>
<comment type="subcellular location">
    <subcellularLocation>
        <location evidence="2">Cell outer membrane</location>
        <topology evidence="2">Lipid-anchor</topology>
    </subcellularLocation>
</comment>
<comment type="similarity">
    <text evidence="1 2">Belongs to the outer membrane factor (OMF) (TC 1.B.17) family.</text>
</comment>
<dbReference type="EMBL" id="JBHSDU010000015">
    <property type="protein sequence ID" value="MFC4314160.1"/>
    <property type="molecule type" value="Genomic_DNA"/>
</dbReference>
<dbReference type="Pfam" id="PF02321">
    <property type="entry name" value="OEP"/>
    <property type="match status" value="2"/>
</dbReference>
<dbReference type="Gene3D" id="1.20.1600.10">
    <property type="entry name" value="Outer membrane efflux proteins (OEP)"/>
    <property type="match status" value="1"/>
</dbReference>
<feature type="chain" id="PRO_5045014073" evidence="2">
    <location>
        <begin position="19"/>
        <end position="468"/>
    </location>
</feature>